<dbReference type="InterPro" id="IPR006860">
    <property type="entry name" value="FecR"/>
</dbReference>
<gene>
    <name evidence="4" type="ORF">GCM10007049_11540</name>
</gene>
<keyword evidence="1" id="KW-1133">Transmembrane helix</keyword>
<organism evidence="4 5">
    <name type="scientific">Echinicola pacifica</name>
    <dbReference type="NCBI Taxonomy" id="346377"/>
    <lineage>
        <taxon>Bacteria</taxon>
        <taxon>Pseudomonadati</taxon>
        <taxon>Bacteroidota</taxon>
        <taxon>Cytophagia</taxon>
        <taxon>Cytophagales</taxon>
        <taxon>Cyclobacteriaceae</taxon>
        <taxon>Echinicola</taxon>
    </lineage>
</organism>
<dbReference type="InterPro" id="IPR032508">
    <property type="entry name" value="FecR_C"/>
</dbReference>
<dbReference type="RefSeq" id="WP_018472311.1">
    <property type="nucleotide sequence ID" value="NZ_BMWX01000002.1"/>
</dbReference>
<feature type="domain" description="Protein FecR C-terminal" evidence="3">
    <location>
        <begin position="253"/>
        <end position="321"/>
    </location>
</feature>
<keyword evidence="1" id="KW-0812">Transmembrane</keyword>
<evidence type="ECO:0000259" key="3">
    <source>
        <dbReference type="Pfam" id="PF16344"/>
    </source>
</evidence>
<dbReference type="Gene3D" id="3.55.50.30">
    <property type="match status" value="1"/>
</dbReference>
<dbReference type="Pfam" id="PF16344">
    <property type="entry name" value="FecR_C"/>
    <property type="match status" value="1"/>
</dbReference>
<protein>
    <submittedName>
        <fullName evidence="4">Anti-sigma factor</fullName>
    </submittedName>
</protein>
<dbReference type="Pfam" id="PF04773">
    <property type="entry name" value="FecR"/>
    <property type="match status" value="1"/>
</dbReference>
<evidence type="ECO:0000259" key="2">
    <source>
        <dbReference type="Pfam" id="PF04773"/>
    </source>
</evidence>
<dbReference type="InterPro" id="IPR012373">
    <property type="entry name" value="Ferrdict_sens_TM"/>
</dbReference>
<feature type="transmembrane region" description="Helical" evidence="1">
    <location>
        <begin position="81"/>
        <end position="99"/>
    </location>
</feature>
<dbReference type="GO" id="GO:0016989">
    <property type="term" value="F:sigma factor antagonist activity"/>
    <property type="evidence" value="ECO:0007669"/>
    <property type="project" value="TreeGrafter"/>
</dbReference>
<dbReference type="PIRSF" id="PIRSF018266">
    <property type="entry name" value="FecR"/>
    <property type="match status" value="1"/>
</dbReference>
<evidence type="ECO:0000313" key="5">
    <source>
        <dbReference type="Proteomes" id="UP000619457"/>
    </source>
</evidence>
<keyword evidence="5" id="KW-1185">Reference proteome</keyword>
<dbReference type="EMBL" id="BMWX01000002">
    <property type="protein sequence ID" value="GGZ20649.1"/>
    <property type="molecule type" value="Genomic_DNA"/>
</dbReference>
<dbReference type="AlphaFoldDB" id="A0A918PU60"/>
<evidence type="ECO:0000313" key="4">
    <source>
        <dbReference type="EMBL" id="GGZ20649.1"/>
    </source>
</evidence>
<accession>A0A918PU60</accession>
<dbReference type="PANTHER" id="PTHR30273:SF2">
    <property type="entry name" value="PROTEIN FECR"/>
    <property type="match status" value="1"/>
</dbReference>
<dbReference type="PANTHER" id="PTHR30273">
    <property type="entry name" value="PERIPLASMIC SIGNAL SENSOR AND SIGMA FACTOR ACTIVATOR FECR-RELATED"/>
    <property type="match status" value="1"/>
</dbReference>
<feature type="domain" description="FecR protein" evidence="2">
    <location>
        <begin position="123"/>
        <end position="210"/>
    </location>
</feature>
<dbReference type="Proteomes" id="UP000619457">
    <property type="component" value="Unassembled WGS sequence"/>
</dbReference>
<keyword evidence="1" id="KW-0472">Membrane</keyword>
<evidence type="ECO:0000256" key="1">
    <source>
        <dbReference type="SAM" id="Phobius"/>
    </source>
</evidence>
<name>A0A918PU60_9BACT</name>
<proteinExistence type="predicted"/>
<dbReference type="Gene3D" id="2.60.120.1440">
    <property type="match status" value="1"/>
</dbReference>
<sequence>MQVDKTIEKLIAKSLRGKISTEEQNQLNDWYRESAQEVEEISDYKLRKKEEVKNAIFWEVEKKITPHAQLFPRTRNQSIPFQWAVAAGLLVIISMSWLFRFQLGHSAESTDRTGQYEVFSNPAGTKRKIKLPDGSSIHLNHNSEVQVAADYSSNRLVKLSGEAFFEVSPNKELPFRVLTESLETRVLGTSFLVNARPGSPESVAVKTGLVKVQLSNEIGETLEPLQQVRLEAGELNRTELIDAESVFGWTEGKLVFRNSTLPQVLKALEDWYGVTIKSNVDKYPNCRLTATYHNLNLEDLLLAVNYSIPISYTINQKNIILRIQGC</sequence>
<comment type="caution">
    <text evidence="4">The sequence shown here is derived from an EMBL/GenBank/DDBJ whole genome shotgun (WGS) entry which is preliminary data.</text>
</comment>
<reference evidence="4" key="1">
    <citation type="journal article" date="2014" name="Int. J. Syst. Evol. Microbiol.">
        <title>Complete genome sequence of Corynebacterium casei LMG S-19264T (=DSM 44701T), isolated from a smear-ripened cheese.</title>
        <authorList>
            <consortium name="US DOE Joint Genome Institute (JGI-PGF)"/>
            <person name="Walter F."/>
            <person name="Albersmeier A."/>
            <person name="Kalinowski J."/>
            <person name="Ruckert C."/>
        </authorList>
    </citation>
    <scope>NUCLEOTIDE SEQUENCE</scope>
    <source>
        <strain evidence="4">KCTC 12368</strain>
    </source>
</reference>
<reference evidence="4" key="2">
    <citation type="submission" date="2020-09" db="EMBL/GenBank/DDBJ databases">
        <authorList>
            <person name="Sun Q."/>
            <person name="Kim S."/>
        </authorList>
    </citation>
    <scope>NUCLEOTIDE SEQUENCE</scope>
    <source>
        <strain evidence="4">KCTC 12368</strain>
    </source>
</reference>